<dbReference type="AlphaFoldDB" id="A0AAX6IBM1"/>
<reference evidence="1" key="2">
    <citation type="submission" date="2023-04" db="EMBL/GenBank/DDBJ databases">
        <authorList>
            <person name="Bruccoleri R.E."/>
            <person name="Oakeley E.J."/>
            <person name="Faust A.-M."/>
            <person name="Dessus-Babus S."/>
            <person name="Altorfer M."/>
            <person name="Burckhardt D."/>
            <person name="Oertli M."/>
            <person name="Naumann U."/>
            <person name="Petersen F."/>
            <person name="Wong J."/>
        </authorList>
    </citation>
    <scope>NUCLEOTIDE SEQUENCE</scope>
    <source>
        <strain evidence="1">GSM-AAB239-AS_SAM_17_03QT</strain>
        <tissue evidence="1">Leaf</tissue>
    </source>
</reference>
<organism evidence="1 2">
    <name type="scientific">Iris pallida</name>
    <name type="common">Sweet iris</name>
    <dbReference type="NCBI Taxonomy" id="29817"/>
    <lineage>
        <taxon>Eukaryota</taxon>
        <taxon>Viridiplantae</taxon>
        <taxon>Streptophyta</taxon>
        <taxon>Embryophyta</taxon>
        <taxon>Tracheophyta</taxon>
        <taxon>Spermatophyta</taxon>
        <taxon>Magnoliopsida</taxon>
        <taxon>Liliopsida</taxon>
        <taxon>Asparagales</taxon>
        <taxon>Iridaceae</taxon>
        <taxon>Iridoideae</taxon>
        <taxon>Irideae</taxon>
        <taxon>Iris</taxon>
    </lineage>
</organism>
<dbReference type="Proteomes" id="UP001140949">
    <property type="component" value="Unassembled WGS sequence"/>
</dbReference>
<protein>
    <submittedName>
        <fullName evidence="1">Uncharacterized protein</fullName>
    </submittedName>
</protein>
<dbReference type="EMBL" id="JANAVB010002795">
    <property type="protein sequence ID" value="KAJ6850629.1"/>
    <property type="molecule type" value="Genomic_DNA"/>
</dbReference>
<evidence type="ECO:0000313" key="1">
    <source>
        <dbReference type="EMBL" id="KAJ6850629.1"/>
    </source>
</evidence>
<proteinExistence type="predicted"/>
<gene>
    <name evidence="1" type="ORF">M6B38_263905</name>
</gene>
<comment type="caution">
    <text evidence="1">The sequence shown here is derived from an EMBL/GenBank/DDBJ whole genome shotgun (WGS) entry which is preliminary data.</text>
</comment>
<name>A0AAX6IBM1_IRIPA</name>
<accession>A0AAX6IBM1</accession>
<reference evidence="1" key="1">
    <citation type="journal article" date="2023" name="GigaByte">
        <title>Genome assembly of the bearded iris, Iris pallida Lam.</title>
        <authorList>
            <person name="Bruccoleri R.E."/>
            <person name="Oakeley E.J."/>
            <person name="Faust A.M.E."/>
            <person name="Altorfer M."/>
            <person name="Dessus-Babus S."/>
            <person name="Burckhardt D."/>
            <person name="Oertli M."/>
            <person name="Naumann U."/>
            <person name="Petersen F."/>
            <person name="Wong J."/>
        </authorList>
    </citation>
    <scope>NUCLEOTIDE SEQUENCE</scope>
    <source>
        <strain evidence="1">GSM-AAB239-AS_SAM_17_03QT</strain>
    </source>
</reference>
<sequence>MTMRYSFLRRQVVLGITSFVRRWDNFPSSDRVEQQRTTGD</sequence>
<evidence type="ECO:0000313" key="2">
    <source>
        <dbReference type="Proteomes" id="UP001140949"/>
    </source>
</evidence>
<keyword evidence="2" id="KW-1185">Reference proteome</keyword>